<sequence>MIAAQIYQAQLDCDSYLDFVDFLEVFLVVD</sequence>
<reference evidence="1" key="1">
    <citation type="submission" date="2014-09" db="EMBL/GenBank/DDBJ databases">
        <authorList>
            <person name="Magalhaes I.L.F."/>
            <person name="Oliveira U."/>
            <person name="Santos F.R."/>
            <person name="Vidigal T.H.D.A."/>
            <person name="Brescovit A.D."/>
            <person name="Santos A.J."/>
        </authorList>
    </citation>
    <scope>NUCLEOTIDE SEQUENCE</scope>
    <source>
        <tissue evidence="1">Shoot tissue taken approximately 20 cm above the soil surface</tissue>
    </source>
</reference>
<protein>
    <submittedName>
        <fullName evidence="1">Uncharacterized protein</fullName>
    </submittedName>
</protein>
<proteinExistence type="predicted"/>
<dbReference type="AlphaFoldDB" id="A0A0A9AZB5"/>
<reference evidence="1" key="2">
    <citation type="journal article" date="2015" name="Data Brief">
        <title>Shoot transcriptome of the giant reed, Arundo donax.</title>
        <authorList>
            <person name="Barrero R.A."/>
            <person name="Guerrero F.D."/>
            <person name="Moolhuijzen P."/>
            <person name="Goolsby J.A."/>
            <person name="Tidwell J."/>
            <person name="Bellgard S.E."/>
            <person name="Bellgard M.I."/>
        </authorList>
    </citation>
    <scope>NUCLEOTIDE SEQUENCE</scope>
    <source>
        <tissue evidence="1">Shoot tissue taken approximately 20 cm above the soil surface</tissue>
    </source>
</reference>
<organism evidence="1">
    <name type="scientific">Arundo donax</name>
    <name type="common">Giant reed</name>
    <name type="synonym">Donax arundinaceus</name>
    <dbReference type="NCBI Taxonomy" id="35708"/>
    <lineage>
        <taxon>Eukaryota</taxon>
        <taxon>Viridiplantae</taxon>
        <taxon>Streptophyta</taxon>
        <taxon>Embryophyta</taxon>
        <taxon>Tracheophyta</taxon>
        <taxon>Spermatophyta</taxon>
        <taxon>Magnoliopsida</taxon>
        <taxon>Liliopsida</taxon>
        <taxon>Poales</taxon>
        <taxon>Poaceae</taxon>
        <taxon>PACMAD clade</taxon>
        <taxon>Arundinoideae</taxon>
        <taxon>Arundineae</taxon>
        <taxon>Arundo</taxon>
    </lineage>
</organism>
<dbReference type="EMBL" id="GBRH01242677">
    <property type="protein sequence ID" value="JAD55218.1"/>
    <property type="molecule type" value="Transcribed_RNA"/>
</dbReference>
<evidence type="ECO:0000313" key="1">
    <source>
        <dbReference type="EMBL" id="JAD55218.1"/>
    </source>
</evidence>
<name>A0A0A9AZB5_ARUDO</name>
<accession>A0A0A9AZB5</accession>